<dbReference type="InterPro" id="IPR018476">
    <property type="entry name" value="GlyceroP-diester-Pdiesterase_M"/>
</dbReference>
<feature type="transmembrane region" description="Helical" evidence="1">
    <location>
        <begin position="270"/>
        <end position="292"/>
    </location>
</feature>
<dbReference type="Pfam" id="PF03009">
    <property type="entry name" value="GDPD"/>
    <property type="match status" value="1"/>
</dbReference>
<feature type="transmembrane region" description="Helical" evidence="1">
    <location>
        <begin position="131"/>
        <end position="155"/>
    </location>
</feature>
<organism evidence="3 4">
    <name type="scientific">Paenibacillus paeoniae</name>
    <dbReference type="NCBI Taxonomy" id="2292705"/>
    <lineage>
        <taxon>Bacteria</taxon>
        <taxon>Bacillati</taxon>
        <taxon>Bacillota</taxon>
        <taxon>Bacilli</taxon>
        <taxon>Bacillales</taxon>
        <taxon>Paenibacillaceae</taxon>
        <taxon>Paenibacillus</taxon>
    </lineage>
</organism>
<keyword evidence="1" id="KW-0472">Membrane</keyword>
<dbReference type="PANTHER" id="PTHR46211:SF8">
    <property type="entry name" value="PHOSPHODIESTERASE"/>
    <property type="match status" value="1"/>
</dbReference>
<dbReference type="PANTHER" id="PTHR46211">
    <property type="entry name" value="GLYCEROPHOSPHORYL DIESTER PHOSPHODIESTERASE"/>
    <property type="match status" value="1"/>
</dbReference>
<dbReference type="CDD" id="cd08579">
    <property type="entry name" value="GDPD_memb_like"/>
    <property type="match status" value="1"/>
</dbReference>
<feature type="transmembrane region" description="Helical" evidence="1">
    <location>
        <begin position="175"/>
        <end position="204"/>
    </location>
</feature>
<dbReference type="AlphaFoldDB" id="A0A371PE44"/>
<dbReference type="SUPFAM" id="SSF51695">
    <property type="entry name" value="PLC-like phosphodiesterases"/>
    <property type="match status" value="1"/>
</dbReference>
<evidence type="ECO:0000259" key="2">
    <source>
        <dbReference type="PROSITE" id="PS51704"/>
    </source>
</evidence>
<keyword evidence="1" id="KW-1133">Transmembrane helix</keyword>
<sequence>MMSEVSKVPIHKQITDVFRILAFSYREILVFELLYKTLTLFVFIPAISSIFRGFLRLGGFAGATNYELLQFAMSKYGLICMLILIPIATVLIFLEFSVLIILSYYGQKRQRIGLVPAFLQSLSYLPSLFKYGFLGMAIYLLLFLPLGAGFGATLLPSLDIPNFITGELVKTSGGTLLLIGVLGVMLFFNIRWTFLLQIVVIEGVSSFRKAAKKSAALLKKRYIRIVVVMLSVLLLYLLFVILLMVIIVGAVGLLYFLWEQQTVFAGVVRVVALKSLILSFYLATLFFMPLYLTTITRLYMVKANPDHAVLQLPEPKNQEERTFKNQNQGMLQRHKKGLIVLGSVTVFAVIIAVLPIIGEEQIADHKAEIMAHRGYISKGPENTIEAIQGAIEAGADYVEIDVLETKDGDLAVIHDTNLKRLTGVQAQVYDLTMDELRRLEVKQGNFTGRISSLAEVMDMARGKIKLNIEIKTHGMEKNLVDTFIRIVQDNYFENDCIVQSLDYEIVQQVKSAAPELQVGYIVFAGVPDMERIRADFVVMEEYMVKQSVIDSAKRHHKPIYVWTVNNKDNMRRFFSMGVDGIITDYPEDAFSIEEELRTGPLSALTHWLMNLDF</sequence>
<evidence type="ECO:0000313" key="4">
    <source>
        <dbReference type="Proteomes" id="UP000261905"/>
    </source>
</evidence>
<feature type="domain" description="GP-PDE" evidence="2">
    <location>
        <begin position="367"/>
        <end position="593"/>
    </location>
</feature>
<evidence type="ECO:0000313" key="3">
    <source>
        <dbReference type="EMBL" id="REK74195.1"/>
    </source>
</evidence>
<feature type="transmembrane region" description="Helical" evidence="1">
    <location>
        <begin position="338"/>
        <end position="357"/>
    </location>
</feature>
<dbReference type="OrthoDB" id="384721at2"/>
<dbReference type="EMBL" id="QUBQ01000003">
    <property type="protein sequence ID" value="REK74195.1"/>
    <property type="molecule type" value="Genomic_DNA"/>
</dbReference>
<dbReference type="Gene3D" id="3.20.20.190">
    <property type="entry name" value="Phosphatidylinositol (PI) phosphodiesterase"/>
    <property type="match status" value="1"/>
</dbReference>
<dbReference type="RefSeq" id="WP_116047365.1">
    <property type="nucleotide sequence ID" value="NZ_QUBQ01000003.1"/>
</dbReference>
<dbReference type="GO" id="GO:0008081">
    <property type="term" value="F:phosphoric diester hydrolase activity"/>
    <property type="evidence" value="ECO:0007669"/>
    <property type="project" value="InterPro"/>
</dbReference>
<feature type="transmembrane region" description="Helical" evidence="1">
    <location>
        <begin position="225"/>
        <end position="258"/>
    </location>
</feature>
<dbReference type="Proteomes" id="UP000261905">
    <property type="component" value="Unassembled WGS sequence"/>
</dbReference>
<dbReference type="Pfam" id="PF10110">
    <property type="entry name" value="GPDPase_memb"/>
    <property type="match status" value="1"/>
</dbReference>
<protein>
    <submittedName>
        <fullName evidence="3">Glycerophosphodiester phosphodiesterase</fullName>
    </submittedName>
</protein>
<keyword evidence="4" id="KW-1185">Reference proteome</keyword>
<dbReference type="InterPro" id="IPR017946">
    <property type="entry name" value="PLC-like_Pdiesterase_TIM-brl"/>
</dbReference>
<comment type="caution">
    <text evidence="3">The sequence shown here is derived from an EMBL/GenBank/DDBJ whole genome shotgun (WGS) entry which is preliminary data.</text>
</comment>
<keyword evidence="1" id="KW-0812">Transmembrane</keyword>
<gene>
    <name evidence="3" type="ORF">DX130_16755</name>
</gene>
<reference evidence="3 4" key="1">
    <citation type="submission" date="2018-08" db="EMBL/GenBank/DDBJ databases">
        <title>Paenibacillus sp. M4BSY-1, whole genome shotgun sequence.</title>
        <authorList>
            <person name="Tuo L."/>
        </authorList>
    </citation>
    <scope>NUCLEOTIDE SEQUENCE [LARGE SCALE GENOMIC DNA]</scope>
    <source>
        <strain evidence="3 4">M4BSY-1</strain>
    </source>
</reference>
<feature type="transmembrane region" description="Helical" evidence="1">
    <location>
        <begin position="75"/>
        <end position="102"/>
    </location>
</feature>
<dbReference type="PROSITE" id="PS51704">
    <property type="entry name" value="GP_PDE"/>
    <property type="match status" value="1"/>
</dbReference>
<evidence type="ECO:0000256" key="1">
    <source>
        <dbReference type="SAM" id="Phobius"/>
    </source>
</evidence>
<dbReference type="GO" id="GO:0006629">
    <property type="term" value="P:lipid metabolic process"/>
    <property type="evidence" value="ECO:0007669"/>
    <property type="project" value="InterPro"/>
</dbReference>
<name>A0A371PE44_9BACL</name>
<accession>A0A371PE44</accession>
<dbReference type="InterPro" id="IPR030395">
    <property type="entry name" value="GP_PDE_dom"/>
</dbReference>
<proteinExistence type="predicted"/>
<feature type="transmembrane region" description="Helical" evidence="1">
    <location>
        <begin position="33"/>
        <end position="55"/>
    </location>
</feature>